<organism evidence="3 4">
    <name type="scientific">Oceanispirochaeta crateris</name>
    <dbReference type="NCBI Taxonomy" id="2518645"/>
    <lineage>
        <taxon>Bacteria</taxon>
        <taxon>Pseudomonadati</taxon>
        <taxon>Spirochaetota</taxon>
        <taxon>Spirochaetia</taxon>
        <taxon>Spirochaetales</taxon>
        <taxon>Spirochaetaceae</taxon>
        <taxon>Oceanispirochaeta</taxon>
    </lineage>
</organism>
<dbReference type="GO" id="GO:0005694">
    <property type="term" value="C:chromosome"/>
    <property type="evidence" value="ECO:0007669"/>
    <property type="project" value="InterPro"/>
</dbReference>
<dbReference type="PIRSF" id="PIRSF028408">
    <property type="entry name" value="UCP028408"/>
    <property type="match status" value="1"/>
</dbReference>
<sequence length="392" mass="45445">MSWGNAETLRIKLTKSWDSGTLLTQLYEGTLVFPCSFFIKGPTAGQITESFEAVRIWVKEWDEKETQLPGSLQKKETNNRVLGRNRIPSAWIFDTPVELLKFIGKENTYKKWADAVKNLGQTFPVWEKVALEKPHKILDNLSKLDRIIAIALWICENPKPDIYLRELSLPSVDTKFIEKNRSLLSWFLDPILPESAICAQYKGAARFEKRYGFKSKPEMIRFRFLDKAHYINGLSELAVRSDELVLFQPLVKYIFVIENDVTALAFPPVKDALLIYGRGYNFDSLQKMRCLKNKEIYYWGDLDTHGLAILSQFRSYYPQTRSFLMDSSILLSHKEHWGVEPKQYPSLPAHLSSEEAILFNNLIQDKYAVSLRLEQEFISYDILLKAIEELIP</sequence>
<keyword evidence="4" id="KW-1185">Reference proteome</keyword>
<dbReference type="GO" id="GO:0003677">
    <property type="term" value="F:DNA binding"/>
    <property type="evidence" value="ECO:0007669"/>
    <property type="project" value="InterPro"/>
</dbReference>
<dbReference type="EMBL" id="CP036150">
    <property type="protein sequence ID" value="QEN09149.1"/>
    <property type="molecule type" value="Genomic_DNA"/>
</dbReference>
<dbReference type="OrthoDB" id="322908at2"/>
<dbReference type="SUPFAM" id="SSF56726">
    <property type="entry name" value="DNA topoisomerase IV, alpha subunit"/>
    <property type="match status" value="1"/>
</dbReference>
<feature type="domain" description="DUF3322" evidence="2">
    <location>
        <begin position="9"/>
        <end position="189"/>
    </location>
</feature>
<dbReference type="KEGG" id="ock:EXM22_14590"/>
<evidence type="ECO:0000259" key="1">
    <source>
        <dbReference type="Pfam" id="PF09983"/>
    </source>
</evidence>
<dbReference type="InterPro" id="IPR024534">
    <property type="entry name" value="JetD_C"/>
</dbReference>
<dbReference type="InterPro" id="IPR036078">
    <property type="entry name" value="Spo11/TopoVI_A_sf"/>
</dbReference>
<evidence type="ECO:0000313" key="3">
    <source>
        <dbReference type="EMBL" id="QEN09149.1"/>
    </source>
</evidence>
<gene>
    <name evidence="3" type="ORF">EXM22_14590</name>
</gene>
<dbReference type="Pfam" id="PF11795">
    <property type="entry name" value="DUF3322"/>
    <property type="match status" value="1"/>
</dbReference>
<dbReference type="InterPro" id="IPR014544">
    <property type="entry name" value="UCP028408"/>
</dbReference>
<accession>A0A5C1QPH2</accession>
<dbReference type="InterPro" id="IPR024537">
    <property type="entry name" value="DUF3322"/>
</dbReference>
<evidence type="ECO:0000259" key="2">
    <source>
        <dbReference type="Pfam" id="PF11795"/>
    </source>
</evidence>
<proteinExistence type="predicted"/>
<dbReference type="Pfam" id="PF09983">
    <property type="entry name" value="JetD_C"/>
    <property type="match status" value="1"/>
</dbReference>
<protein>
    <recommendedName>
        <fullName evidence="5">DUF3322 and DUF2220 domain-containing protein</fullName>
    </recommendedName>
</protein>
<reference evidence="3 4" key="1">
    <citation type="submission" date="2019-02" db="EMBL/GenBank/DDBJ databases">
        <title>Complete Genome Sequence and Methylome Analysis of free living Spirochaetas.</title>
        <authorList>
            <person name="Fomenkov A."/>
            <person name="Dubinina G."/>
            <person name="Leshcheva N."/>
            <person name="Mikheeva N."/>
            <person name="Grabovich M."/>
            <person name="Vincze T."/>
            <person name="Roberts R.J."/>
        </authorList>
    </citation>
    <scope>NUCLEOTIDE SEQUENCE [LARGE SCALE GENOMIC DNA]</scope>
    <source>
        <strain evidence="3 4">K2</strain>
    </source>
</reference>
<dbReference type="Proteomes" id="UP000324209">
    <property type="component" value="Chromosome"/>
</dbReference>
<dbReference type="RefSeq" id="WP_149487225.1">
    <property type="nucleotide sequence ID" value="NZ_CP036150.1"/>
</dbReference>
<dbReference type="AlphaFoldDB" id="A0A5C1QPH2"/>
<name>A0A5C1QPH2_9SPIO</name>
<evidence type="ECO:0000313" key="4">
    <source>
        <dbReference type="Proteomes" id="UP000324209"/>
    </source>
</evidence>
<evidence type="ECO:0008006" key="5">
    <source>
        <dbReference type="Google" id="ProtNLM"/>
    </source>
</evidence>
<feature type="domain" description="Wadjet protein JetD C-terminal" evidence="1">
    <location>
        <begin position="212"/>
        <end position="385"/>
    </location>
</feature>